<keyword evidence="3" id="KW-1185">Reference proteome</keyword>
<feature type="transmembrane region" description="Helical" evidence="1">
    <location>
        <begin position="407"/>
        <end position="427"/>
    </location>
</feature>
<feature type="transmembrane region" description="Helical" evidence="1">
    <location>
        <begin position="553"/>
        <end position="576"/>
    </location>
</feature>
<keyword evidence="1" id="KW-0812">Transmembrane</keyword>
<evidence type="ECO:0008006" key="4">
    <source>
        <dbReference type="Google" id="ProtNLM"/>
    </source>
</evidence>
<sequence>MTEGWAASSGGEPPYWPVGAARLDDFRPLLPAEEEVVARLLTGTFDRLGDGSRPESADPARAIRAPFLRFLMLGGEQGCRPHEKGVRVSGAWITEVLDLEACRVYRDIGLNDCHFEAAPILRAAIINRLFLDGSSFPGLQAERLEARGGVYLRGAQVNGEVNLSQSRLGGNLECDGATIRTTRGFALTAQGIEVRNLLARGAHLRGGINVSGAQLAADFDCAGATVTSPEGVAIDASEIDIRGSAVLRSARVDGEVRMVASLINGDMDCSGAVLGNPGQHALEISRTVIKGAFFLRREAQVNGTLAMTGASIGTIHDDASCWPKLGDLLLNRCRYGAFIDAPVDAESRLDWLARQTPARWGEDFWPQPYEQLASVFREMGHGEDARAVLIVKERLQRRARRARAKNPVWRAALTALDGVLAITLAYGRQPLLAFVWLILFWGAGVAVFAHAERQGAFKPNSAVVLRAPEWTLCGLDRSEERVLVANRQAASGLATGGQTQLACFRQQWEASSYPEFNPWMYSLDTLLPVLDMGQKAFWRPNPTEPGGELALGYFYFQSIVGWALSLLAVAGFSGLVKSP</sequence>
<dbReference type="OrthoDB" id="6865449at2"/>
<dbReference type="Proteomes" id="UP000236743">
    <property type="component" value="Unassembled WGS sequence"/>
</dbReference>
<proteinExistence type="predicted"/>
<gene>
    <name evidence="2" type="ORF">SAMN04488115_104199</name>
</gene>
<keyword evidence="1" id="KW-0472">Membrane</keyword>
<organism evidence="2 3">
    <name type="scientific">Bosea lathyri</name>
    <dbReference type="NCBI Taxonomy" id="1036778"/>
    <lineage>
        <taxon>Bacteria</taxon>
        <taxon>Pseudomonadati</taxon>
        <taxon>Pseudomonadota</taxon>
        <taxon>Alphaproteobacteria</taxon>
        <taxon>Hyphomicrobiales</taxon>
        <taxon>Boseaceae</taxon>
        <taxon>Bosea</taxon>
    </lineage>
</organism>
<protein>
    <recommendedName>
        <fullName evidence="4">Membrane-associated oxidoreductase</fullName>
    </recommendedName>
</protein>
<name>A0A1H5Z338_9HYPH</name>
<evidence type="ECO:0000256" key="1">
    <source>
        <dbReference type="SAM" id="Phobius"/>
    </source>
</evidence>
<evidence type="ECO:0000313" key="3">
    <source>
        <dbReference type="Proteomes" id="UP000236743"/>
    </source>
</evidence>
<dbReference type="AlphaFoldDB" id="A0A1H5Z338"/>
<feature type="transmembrane region" description="Helical" evidence="1">
    <location>
        <begin position="433"/>
        <end position="451"/>
    </location>
</feature>
<reference evidence="2 3" key="1">
    <citation type="submission" date="2016-10" db="EMBL/GenBank/DDBJ databases">
        <authorList>
            <person name="de Groot N.N."/>
        </authorList>
    </citation>
    <scope>NUCLEOTIDE SEQUENCE [LARGE SCALE GENOMIC DNA]</scope>
    <source>
        <strain evidence="2 3">DSM 26656</strain>
    </source>
</reference>
<evidence type="ECO:0000313" key="2">
    <source>
        <dbReference type="EMBL" id="SEG30055.1"/>
    </source>
</evidence>
<accession>A0A1H5Z338</accession>
<dbReference type="EMBL" id="FNUY01000004">
    <property type="protein sequence ID" value="SEG30055.1"/>
    <property type="molecule type" value="Genomic_DNA"/>
</dbReference>
<keyword evidence="1" id="KW-1133">Transmembrane helix</keyword>